<evidence type="ECO:0000313" key="2">
    <source>
        <dbReference type="Proteomes" id="UP001168528"/>
    </source>
</evidence>
<accession>A0ABT8RJC2</accession>
<protein>
    <submittedName>
        <fullName evidence="1">Uncharacterized protein</fullName>
    </submittedName>
</protein>
<evidence type="ECO:0000313" key="1">
    <source>
        <dbReference type="EMBL" id="MDO1451509.1"/>
    </source>
</evidence>
<gene>
    <name evidence="1" type="ORF">Q0590_34865</name>
</gene>
<sequence length="47" mass="5367">MNTSNYQLEPVTNVSNTQLEQVFSDDTYQLTGMAVSKDGRVFTYYPL</sequence>
<dbReference type="EMBL" id="JAUKPO010000064">
    <property type="protein sequence ID" value="MDO1451509.1"/>
    <property type="molecule type" value="Genomic_DNA"/>
</dbReference>
<name>A0ABT8RJC2_9BACT</name>
<comment type="caution">
    <text evidence="1">The sequence shown here is derived from an EMBL/GenBank/DDBJ whole genome shotgun (WGS) entry which is preliminary data.</text>
</comment>
<reference evidence="1" key="1">
    <citation type="submission" date="2023-07" db="EMBL/GenBank/DDBJ databases">
        <title>The genome sequence of Rhodocytophaga aerolata KACC 12507.</title>
        <authorList>
            <person name="Zhang X."/>
        </authorList>
    </citation>
    <scope>NUCLEOTIDE SEQUENCE</scope>
    <source>
        <strain evidence="1">KACC 12507</strain>
    </source>
</reference>
<organism evidence="1 2">
    <name type="scientific">Rhodocytophaga aerolata</name>
    <dbReference type="NCBI Taxonomy" id="455078"/>
    <lineage>
        <taxon>Bacteria</taxon>
        <taxon>Pseudomonadati</taxon>
        <taxon>Bacteroidota</taxon>
        <taxon>Cytophagia</taxon>
        <taxon>Cytophagales</taxon>
        <taxon>Rhodocytophagaceae</taxon>
        <taxon>Rhodocytophaga</taxon>
    </lineage>
</organism>
<dbReference type="Proteomes" id="UP001168528">
    <property type="component" value="Unassembled WGS sequence"/>
</dbReference>
<proteinExistence type="predicted"/>
<keyword evidence="2" id="KW-1185">Reference proteome</keyword>
<dbReference type="RefSeq" id="WP_302042306.1">
    <property type="nucleotide sequence ID" value="NZ_JAUKPO010000064.1"/>
</dbReference>